<dbReference type="InterPro" id="IPR059226">
    <property type="entry name" value="Choice_anch_Q_dom"/>
</dbReference>
<dbReference type="SUPFAM" id="SSF51126">
    <property type="entry name" value="Pectin lyase-like"/>
    <property type="match status" value="3"/>
</dbReference>
<feature type="chain" id="PRO_5043666213" evidence="1">
    <location>
        <begin position="22"/>
        <end position="1083"/>
    </location>
</feature>
<dbReference type="AlphaFoldDB" id="A0AAW3ZL36"/>
<reference evidence="2 3" key="1">
    <citation type="submission" date="2020-09" db="EMBL/GenBank/DDBJ databases">
        <title>Pseudoxanthomonas sp. CAU 1598 isolated from sand of Yaerae Beach.</title>
        <authorList>
            <person name="Kim W."/>
        </authorList>
    </citation>
    <scope>NUCLEOTIDE SEQUENCE [LARGE SCALE GENOMIC DNA]</scope>
    <source>
        <strain evidence="2 3">CAU 1598</strain>
    </source>
</reference>
<dbReference type="SMART" id="SM00710">
    <property type="entry name" value="PbH1"/>
    <property type="match status" value="13"/>
</dbReference>
<comment type="caution">
    <text evidence="2">The sequence shown here is derived from an EMBL/GenBank/DDBJ whole genome shotgun (WGS) entry which is preliminary data.</text>
</comment>
<evidence type="ECO:0000313" key="3">
    <source>
        <dbReference type="Proteomes" id="UP000613768"/>
    </source>
</evidence>
<evidence type="ECO:0000313" key="2">
    <source>
        <dbReference type="EMBL" id="MBD8525397.1"/>
    </source>
</evidence>
<keyword evidence="3" id="KW-1185">Reference proteome</keyword>
<dbReference type="PANTHER" id="PTHR11319:SF35">
    <property type="entry name" value="OUTER MEMBRANE PROTEIN PMPC-RELATED"/>
    <property type="match status" value="1"/>
</dbReference>
<keyword evidence="1" id="KW-0732">Signal</keyword>
<dbReference type="Gene3D" id="2.160.20.10">
    <property type="entry name" value="Single-stranded right-handed beta-helix, Pectin lyase-like"/>
    <property type="match status" value="1"/>
</dbReference>
<dbReference type="InterPro" id="IPR011050">
    <property type="entry name" value="Pectin_lyase_fold/virulence"/>
</dbReference>
<gene>
    <name evidence="2" type="ORF">IFO71_06545</name>
</gene>
<evidence type="ECO:0000256" key="1">
    <source>
        <dbReference type="SAM" id="SignalP"/>
    </source>
</evidence>
<accession>A0AAW3ZL36</accession>
<name>A0AAW3ZL36_9GAMM</name>
<dbReference type="NCBIfam" id="NF041518">
    <property type="entry name" value="choice_anch_Q"/>
    <property type="match status" value="2"/>
</dbReference>
<dbReference type="InterPro" id="IPR012334">
    <property type="entry name" value="Pectin_lyas_fold"/>
</dbReference>
<dbReference type="Proteomes" id="UP000613768">
    <property type="component" value="Unassembled WGS sequence"/>
</dbReference>
<dbReference type="RefSeq" id="WP_192028750.1">
    <property type="nucleotide sequence ID" value="NZ_JACYTR010000009.1"/>
</dbReference>
<sequence length="1083" mass="108015">MPKPQLLALALSQALASNAIAGVIIDVTTTADEQNTNGQCSLREALLNTASGDQSGSTDCPAGAGANAINLPADQTLTLSSALPELDGFDALNGNNSTLTRAGGCNLDGNTDAGEFRLLTVAVGSTLSLASLSLTNGCADGGKGDGEGGGILAEGADLTLTDVTLSGNSAFTAGGGLSCKLTTSCGGVGVAFDNNRAGGKGGGLYIEQATGTLSGGRFSGNSAGANGGGLYLRGGFLSVAQTSFSGNAAAADGGAAMAELVAPGDRLNLDQSLLSGNTAIRGGGVFLRAYSTLSNSTLSGNSAAYGGGLYVDTSNGSLSLTDSSLVDNIASIANAQLRTTAESTINLIRSLLVSDGTTGCSVAGITNENSSSMTTDSSCVVSNVTLQSRSALQIGALADNGGPLYSHALGPASIAIDAAGLTCSGQDGRGYARPVDGNNDSNAYCDVGAFEFQNALQSGPNFVVNRVTDINDGQCTEGIDGCSLREAVIAANGNDDLSEITFDPDVFASSQTSTLTLGFISIVESATITGPGADLLTLDANDASFHFGVNIPGVGTATLSDLRLINGTSGSGGAISSFDSLFLSRMTLESNTAGNAGGALSAGGFGDVTISITDSRFINNNGGSGIGGGLTINTFGNTNILIDGSDFSGNSAFGGGALHVDADDGNVTISNSTITGNTATCAGGCGGGGIFIGGSVGTTTLQNLLISGNLTSSTGVRAFGGGLAVESYNGHVVQLLDSTVSENTVTNTSGPAFGGGIAVNGNASSFIVDRSTISGNAAEESGGGLDVTVLYGGSTSIRNSTVSGNRVDGSGGGMRTMVGNLSRVSVEGSTITGNIADNDTNGSGGGGGLSLNIDSANTVSLQGSVIAANQDLNAAAAPDIERNGRSLTLANSLIGDNAGSGLNEAPIGSPDLGFNLIGSAAGGGVIDPLLGPLADNGGASFTHLPADTSPLIDHFFVCSGSDQRGRPRGADADGEAGNDCDVGAVEVVNTVFHDGFEDGIITKRFEQRNLVLSRAEITARLGPTRSQALLMRAGTMKRNGDLVLVHGRRMGNQIQLQLNRYEHGEWTQGAWQTMHSETVQLRW</sequence>
<feature type="signal peptide" evidence="1">
    <location>
        <begin position="1"/>
        <end position="21"/>
    </location>
</feature>
<dbReference type="InterPro" id="IPR006626">
    <property type="entry name" value="PbH1"/>
</dbReference>
<dbReference type="NCBIfam" id="TIGR04214">
    <property type="entry name" value="CSLREA_Nterm"/>
    <property type="match status" value="2"/>
</dbReference>
<dbReference type="InterPro" id="IPR026457">
    <property type="entry name" value="CSLREA_Nterm"/>
</dbReference>
<proteinExistence type="predicted"/>
<organism evidence="2 3">
    <name type="scientific">Pseudomarimonas arenosa</name>
    <dbReference type="NCBI Taxonomy" id="2774145"/>
    <lineage>
        <taxon>Bacteria</taxon>
        <taxon>Pseudomonadati</taxon>
        <taxon>Pseudomonadota</taxon>
        <taxon>Gammaproteobacteria</taxon>
        <taxon>Lysobacterales</taxon>
        <taxon>Lysobacteraceae</taxon>
        <taxon>Pseudomarimonas</taxon>
    </lineage>
</organism>
<protein>
    <submittedName>
        <fullName evidence="2">CSLREA domain-containing protein</fullName>
    </submittedName>
</protein>
<dbReference type="PANTHER" id="PTHR11319">
    <property type="entry name" value="G PROTEIN-COUPLED RECEPTOR-RELATED"/>
    <property type="match status" value="1"/>
</dbReference>
<dbReference type="EMBL" id="JACYTR010000009">
    <property type="protein sequence ID" value="MBD8525397.1"/>
    <property type="molecule type" value="Genomic_DNA"/>
</dbReference>